<evidence type="ECO:0000256" key="1">
    <source>
        <dbReference type="SAM" id="SignalP"/>
    </source>
</evidence>
<protein>
    <submittedName>
        <fullName evidence="3">Secreted protein</fullName>
    </submittedName>
</protein>
<evidence type="ECO:0000313" key="3">
    <source>
        <dbReference type="WBParaSite" id="Pan_g20708.t1"/>
    </source>
</evidence>
<dbReference type="InterPro" id="IPR036383">
    <property type="entry name" value="TSP1_rpt_sf"/>
</dbReference>
<reference evidence="2" key="1">
    <citation type="journal article" date="2013" name="Genetics">
        <title>The draft genome and transcriptome of Panagrellus redivivus are shaped by the harsh demands of a free-living lifestyle.</title>
        <authorList>
            <person name="Srinivasan J."/>
            <person name="Dillman A.R."/>
            <person name="Macchietto M.G."/>
            <person name="Heikkinen L."/>
            <person name="Lakso M."/>
            <person name="Fracchia K.M."/>
            <person name="Antoshechkin I."/>
            <person name="Mortazavi A."/>
            <person name="Wong G."/>
            <person name="Sternberg P.W."/>
        </authorList>
    </citation>
    <scope>NUCLEOTIDE SEQUENCE [LARGE SCALE GENOMIC DNA]</scope>
    <source>
        <strain evidence="2">MT8872</strain>
    </source>
</reference>
<keyword evidence="2" id="KW-1185">Reference proteome</keyword>
<proteinExistence type="predicted"/>
<dbReference type="SUPFAM" id="SSF82895">
    <property type="entry name" value="TSP-1 type 1 repeat"/>
    <property type="match status" value="1"/>
</dbReference>
<feature type="chain" id="PRO_5028953389" evidence="1">
    <location>
        <begin position="17"/>
        <end position="207"/>
    </location>
</feature>
<dbReference type="InterPro" id="IPR000884">
    <property type="entry name" value="TSP1_rpt"/>
</dbReference>
<organism evidence="2 3">
    <name type="scientific">Panagrellus redivivus</name>
    <name type="common">Microworm</name>
    <dbReference type="NCBI Taxonomy" id="6233"/>
    <lineage>
        <taxon>Eukaryota</taxon>
        <taxon>Metazoa</taxon>
        <taxon>Ecdysozoa</taxon>
        <taxon>Nematoda</taxon>
        <taxon>Chromadorea</taxon>
        <taxon>Rhabditida</taxon>
        <taxon>Tylenchina</taxon>
        <taxon>Panagrolaimomorpha</taxon>
        <taxon>Panagrolaimoidea</taxon>
        <taxon>Panagrolaimidae</taxon>
        <taxon>Panagrellus</taxon>
    </lineage>
</organism>
<dbReference type="Pfam" id="PF00090">
    <property type="entry name" value="TSP_1"/>
    <property type="match status" value="1"/>
</dbReference>
<dbReference type="AlphaFoldDB" id="A0A7E4VGM2"/>
<feature type="signal peptide" evidence="1">
    <location>
        <begin position="1"/>
        <end position="16"/>
    </location>
</feature>
<dbReference type="Proteomes" id="UP000492821">
    <property type="component" value="Unassembled WGS sequence"/>
</dbReference>
<evidence type="ECO:0000313" key="2">
    <source>
        <dbReference type="Proteomes" id="UP000492821"/>
    </source>
</evidence>
<dbReference type="WBParaSite" id="Pan_g20708.t1">
    <property type="protein sequence ID" value="Pan_g20708.t1"/>
    <property type="gene ID" value="Pan_g20708"/>
</dbReference>
<dbReference type="PROSITE" id="PS50092">
    <property type="entry name" value="TSP1"/>
    <property type="match status" value="1"/>
</dbReference>
<keyword evidence="1" id="KW-0732">Signal</keyword>
<accession>A0A7E4VGM2</accession>
<name>A0A7E4VGM2_PANRE</name>
<sequence>MIAFVFLVSLVTLVNAGPVQVRIETDNQNDFNIGSGPRQTFELTEEYRPLSVAFNPRMPSRAVPKSIAVPPPKIPQRVPLPPSEPSNVHIINVNGTDVRIVDTPIDGLARNPKDCKKHGTHFVIVKSRPSVLPVGSRWSDWSRWGSCQDGLRSRTRTCILVNNVPCLGASAETQKCYSFTHSDIPFAKDPLVIEKEILGMDPVDVVA</sequence>
<dbReference type="Gene3D" id="2.20.100.10">
    <property type="entry name" value="Thrombospondin type-1 (TSP1) repeat"/>
    <property type="match status" value="1"/>
</dbReference>
<reference evidence="3" key="2">
    <citation type="submission" date="2020-10" db="UniProtKB">
        <authorList>
            <consortium name="WormBaseParasite"/>
        </authorList>
    </citation>
    <scope>IDENTIFICATION</scope>
</reference>